<reference evidence="4 5" key="1">
    <citation type="submission" date="2023-03" db="EMBL/GenBank/DDBJ databases">
        <title>Roseibium porphyridii sp. nov. and Roseibium rhodosorbium sp. nov. isolated from marine algae, Porphyridium cruentum and Rhodosorus marinus, respectively.</title>
        <authorList>
            <person name="Lee M.W."/>
            <person name="Choi B.J."/>
            <person name="Lee J.K."/>
            <person name="Choi D.G."/>
            <person name="Baek J.H."/>
            <person name="Bayburt H."/>
            <person name="Kim J.M."/>
            <person name="Han D.M."/>
            <person name="Kim K.H."/>
            <person name="Jeon C.O."/>
        </authorList>
    </citation>
    <scope>NUCLEOTIDE SEQUENCE [LARGE SCALE GENOMIC DNA]</scope>
    <source>
        <strain evidence="4 5">KMA01</strain>
    </source>
</reference>
<dbReference type="PANTHER" id="PTHR48081:SF30">
    <property type="entry name" value="ACETYL-HYDROLASE LIPR-RELATED"/>
    <property type="match status" value="1"/>
</dbReference>
<dbReference type="GO" id="GO:0016787">
    <property type="term" value="F:hydrolase activity"/>
    <property type="evidence" value="ECO:0007669"/>
    <property type="project" value="UniProtKB-KW"/>
</dbReference>
<comment type="similarity">
    <text evidence="1">Belongs to the 'GDXG' lipolytic enzyme family.</text>
</comment>
<gene>
    <name evidence="4" type="ORF">K1718_03820</name>
</gene>
<evidence type="ECO:0000256" key="1">
    <source>
        <dbReference type="ARBA" id="ARBA00010515"/>
    </source>
</evidence>
<keyword evidence="5" id="KW-1185">Reference proteome</keyword>
<dbReference type="InterPro" id="IPR029058">
    <property type="entry name" value="AB_hydrolase_fold"/>
</dbReference>
<evidence type="ECO:0000259" key="3">
    <source>
        <dbReference type="Pfam" id="PF07859"/>
    </source>
</evidence>
<accession>A0ABY8F4S6</accession>
<dbReference type="RefSeq" id="WP_265679683.1">
    <property type="nucleotide sequence ID" value="NZ_CP120863.1"/>
</dbReference>
<protein>
    <submittedName>
        <fullName evidence="4">Alpha/beta hydrolase</fullName>
    </submittedName>
</protein>
<organism evidence="4 5">
    <name type="scientific">Roseibium porphyridii</name>
    <dbReference type="NCBI Taxonomy" id="2866279"/>
    <lineage>
        <taxon>Bacteria</taxon>
        <taxon>Pseudomonadati</taxon>
        <taxon>Pseudomonadota</taxon>
        <taxon>Alphaproteobacteria</taxon>
        <taxon>Hyphomicrobiales</taxon>
        <taxon>Stappiaceae</taxon>
        <taxon>Roseibium</taxon>
    </lineage>
</organism>
<keyword evidence="2 4" id="KW-0378">Hydrolase</keyword>
<dbReference type="SUPFAM" id="SSF53474">
    <property type="entry name" value="alpha/beta-Hydrolases"/>
    <property type="match status" value="1"/>
</dbReference>
<evidence type="ECO:0000313" key="4">
    <source>
        <dbReference type="EMBL" id="WFE90491.1"/>
    </source>
</evidence>
<dbReference type="InterPro" id="IPR013094">
    <property type="entry name" value="AB_hydrolase_3"/>
</dbReference>
<proteinExistence type="inferred from homology"/>
<dbReference type="Pfam" id="PF07859">
    <property type="entry name" value="Abhydrolase_3"/>
    <property type="match status" value="1"/>
</dbReference>
<dbReference type="PANTHER" id="PTHR48081">
    <property type="entry name" value="AB HYDROLASE SUPERFAMILY PROTEIN C4A8.06C"/>
    <property type="match status" value="1"/>
</dbReference>
<name>A0ABY8F4S6_9HYPH</name>
<evidence type="ECO:0000256" key="2">
    <source>
        <dbReference type="ARBA" id="ARBA00022801"/>
    </source>
</evidence>
<dbReference type="EMBL" id="CP120863">
    <property type="protein sequence ID" value="WFE90491.1"/>
    <property type="molecule type" value="Genomic_DNA"/>
</dbReference>
<dbReference type="Gene3D" id="3.40.50.1820">
    <property type="entry name" value="alpha/beta hydrolase"/>
    <property type="match status" value="1"/>
</dbReference>
<dbReference type="Proteomes" id="UP001209803">
    <property type="component" value="Chromosome"/>
</dbReference>
<dbReference type="InterPro" id="IPR050300">
    <property type="entry name" value="GDXG_lipolytic_enzyme"/>
</dbReference>
<feature type="domain" description="Alpha/beta hydrolase fold-3" evidence="3">
    <location>
        <begin position="70"/>
        <end position="271"/>
    </location>
</feature>
<sequence length="297" mass="33081">MTSSVSQKIRARLIRSYVQPQLSLDEERRQWEDAVCDDVIAEGCSEKPEMIAGTRCLWLMPDNPQPDDILLYAHGGGLVTGAIETHRVFCSQIAVALNRTVLMVGYRRLPEHHTSAPRDDFLAVYSHLIAKDAKSDRIAFAGDSSGATVILSALHRLHETGTALPYAAVSLSGAFDTSLSGESFQSRADVDPVLSPESLIDWQKHFIGRIDLADPVISPLFAEFHCLPPVLLLAGDHELWLSDSVRLAERLKAKGINASLSVYPDMWHVWPMWPELPETVEAFVEIDRFLTRTRQLV</sequence>
<evidence type="ECO:0000313" key="5">
    <source>
        <dbReference type="Proteomes" id="UP001209803"/>
    </source>
</evidence>